<gene>
    <name evidence="4" type="primary">SPOSA6832_02948</name>
</gene>
<dbReference type="Gene3D" id="1.10.3660.10">
    <property type="entry name" value="6-phosphogluconate dehydrogenase C-terminal like domain"/>
    <property type="match status" value="2"/>
</dbReference>
<dbReference type="InterPro" id="IPR036291">
    <property type="entry name" value="NAD(P)-bd_dom_sf"/>
</dbReference>
<dbReference type="PROSITE" id="PS51176">
    <property type="entry name" value="PDH_ADH"/>
    <property type="match status" value="1"/>
</dbReference>
<evidence type="ECO:0000313" key="5">
    <source>
        <dbReference type="Proteomes" id="UP000243876"/>
    </source>
</evidence>
<proteinExistence type="predicted"/>
<dbReference type="GO" id="GO:0008977">
    <property type="term" value="F:prephenate dehydrogenase (NAD+) activity"/>
    <property type="evidence" value="ECO:0007669"/>
    <property type="project" value="InterPro"/>
</dbReference>
<name>A0A0D6EN05_SPOSA</name>
<dbReference type="FunFam" id="1.10.3660.10:FF:000004">
    <property type="entry name" value="Prephenate dehydrogenase [NADP(+)]"/>
    <property type="match status" value="1"/>
</dbReference>
<dbReference type="GO" id="GO:0070403">
    <property type="term" value="F:NAD+ binding"/>
    <property type="evidence" value="ECO:0007669"/>
    <property type="project" value="TreeGrafter"/>
</dbReference>
<dbReference type="Gene3D" id="3.40.50.720">
    <property type="entry name" value="NAD(P)-binding Rossmann-like Domain"/>
    <property type="match status" value="1"/>
</dbReference>
<keyword evidence="5" id="KW-1185">Reference proteome</keyword>
<dbReference type="InterPro" id="IPR003099">
    <property type="entry name" value="Prephen_DH"/>
</dbReference>
<evidence type="ECO:0000259" key="3">
    <source>
        <dbReference type="PROSITE" id="PS51176"/>
    </source>
</evidence>
<accession>A0A0D6EN05</accession>
<dbReference type="GO" id="GO:0006571">
    <property type="term" value="P:tyrosine biosynthetic process"/>
    <property type="evidence" value="ECO:0007669"/>
    <property type="project" value="InterPro"/>
</dbReference>
<feature type="domain" description="Prephenate/arogenate dehydrogenase" evidence="3">
    <location>
        <begin position="10"/>
        <end position="314"/>
    </location>
</feature>
<reference evidence="5" key="1">
    <citation type="submission" date="2015-02" db="EMBL/GenBank/DDBJ databases">
        <authorList>
            <person name="Gon?alves P."/>
        </authorList>
    </citation>
    <scope>NUCLEOTIDE SEQUENCE [LARGE SCALE GENOMIC DNA]</scope>
</reference>
<dbReference type="PANTHER" id="PTHR21363">
    <property type="entry name" value="PREPHENATE DEHYDROGENASE"/>
    <property type="match status" value="1"/>
</dbReference>
<protein>
    <submittedName>
        <fullName evidence="4">SPOSA6832_02948-mRNA-1:cds</fullName>
    </submittedName>
</protein>
<evidence type="ECO:0000256" key="2">
    <source>
        <dbReference type="SAM" id="MobiDB-lite"/>
    </source>
</evidence>
<evidence type="ECO:0000313" key="4">
    <source>
        <dbReference type="EMBL" id="CEQ41266.1"/>
    </source>
</evidence>
<dbReference type="OrthoDB" id="5399569at2759"/>
<dbReference type="AlphaFoldDB" id="A0A0D6EN05"/>
<keyword evidence="1" id="KW-0560">Oxidoreductase</keyword>
<dbReference type="GO" id="GO:0004665">
    <property type="term" value="F:prephenate dehydrogenase (NADP+) activity"/>
    <property type="evidence" value="ECO:0007669"/>
    <property type="project" value="InterPro"/>
</dbReference>
<organism evidence="4 5">
    <name type="scientific">Sporidiobolus salmonicolor</name>
    <name type="common">Yeast-like fungus</name>
    <name type="synonym">Sporobolomyces salmonicolor</name>
    <dbReference type="NCBI Taxonomy" id="5005"/>
    <lineage>
        <taxon>Eukaryota</taxon>
        <taxon>Fungi</taxon>
        <taxon>Dikarya</taxon>
        <taxon>Basidiomycota</taxon>
        <taxon>Pucciniomycotina</taxon>
        <taxon>Microbotryomycetes</taxon>
        <taxon>Sporidiobolales</taxon>
        <taxon>Sporidiobolaceae</taxon>
        <taxon>Sporobolomyces</taxon>
    </lineage>
</organism>
<evidence type="ECO:0000256" key="1">
    <source>
        <dbReference type="ARBA" id="ARBA00023002"/>
    </source>
</evidence>
<dbReference type="SUPFAM" id="SSF48179">
    <property type="entry name" value="6-phosphogluconate dehydrogenase C-terminal domain-like"/>
    <property type="match status" value="2"/>
</dbReference>
<dbReference type="SUPFAM" id="SSF51735">
    <property type="entry name" value="NAD(P)-binding Rossmann-fold domains"/>
    <property type="match status" value="1"/>
</dbReference>
<feature type="region of interest" description="Disordered" evidence="2">
    <location>
        <begin position="472"/>
        <end position="496"/>
    </location>
</feature>
<dbReference type="InterPro" id="IPR008927">
    <property type="entry name" value="6-PGluconate_DH-like_C_sf"/>
</dbReference>
<sequence>MAPPLRPEDAVIGLIGMGEMGKMYAERLSKGGRCKKINVCDLPEKYDQLVEYCQGKDRVVAMRDGHYVSRESDFIIYSVEAAFLDRVVAQYGPCAPYFPFPFRNSSITDHSWSPATKVGAIVSGQTSVKAPERAAFEKYLPEDVNIVSIHSLHGPTVPPDGQALIIIQHRASDAQVELIEELLAPLKSRYVRLSYDEHDEVTANTQAVTHAAFLSMGTAWRCTGQFPWELGRYIGGIEVVKINITLRIYAAKWHVYAGLAILNPTAQKQIHQFAESASDLFKLMIQGKEDELRRRVLAARDFVFGSSEGDGEHAQPTPILLSDTALDRFSIGSPSSSDTPPPPNSHLALLAMVDCWHLLRIRPFVHLSLAATPVFRFWIGVAEYLFRDEARLEAAIQAAGAANLGPGVAFSADDAEFVIAARGWSDTVRYGSFEAYRMRFEETRRFFEPRFEESRIANRDMFAFLAEEPVRPGTAPASANATPAPSAPGTPKLGAA</sequence>
<dbReference type="InterPro" id="IPR050812">
    <property type="entry name" value="Preph/Arog_dehydrog"/>
</dbReference>
<dbReference type="PANTHER" id="PTHR21363:SF0">
    <property type="entry name" value="PREPHENATE DEHYDROGENASE [NADP(+)]"/>
    <property type="match status" value="1"/>
</dbReference>
<dbReference type="EMBL" id="CENE01000012">
    <property type="protein sequence ID" value="CEQ41266.1"/>
    <property type="molecule type" value="Genomic_DNA"/>
</dbReference>
<dbReference type="Proteomes" id="UP000243876">
    <property type="component" value="Unassembled WGS sequence"/>
</dbReference>